<evidence type="ECO:0008006" key="5">
    <source>
        <dbReference type="Google" id="ProtNLM"/>
    </source>
</evidence>
<feature type="region of interest" description="Disordered" evidence="2">
    <location>
        <begin position="424"/>
        <end position="451"/>
    </location>
</feature>
<evidence type="ECO:0000313" key="3">
    <source>
        <dbReference type="EMBL" id="KAG5677434.1"/>
    </source>
</evidence>
<dbReference type="GO" id="GO:0005739">
    <property type="term" value="C:mitochondrion"/>
    <property type="evidence" value="ECO:0007669"/>
    <property type="project" value="UniProtKB-SubCell"/>
</dbReference>
<comment type="caution">
    <text evidence="3">The sequence shown here is derived from an EMBL/GenBank/DDBJ whole genome shotgun (WGS) entry which is preliminary data.</text>
</comment>
<dbReference type="PANTHER" id="PTHR21393">
    <property type="entry name" value="MITOCHONDRIAL 28S RIBOSOMAL PROTEIN S27"/>
    <property type="match status" value="1"/>
</dbReference>
<organism evidence="3 4">
    <name type="scientific">Polypedilum vanderplanki</name>
    <name type="common">Sleeping chironomid midge</name>
    <dbReference type="NCBI Taxonomy" id="319348"/>
    <lineage>
        <taxon>Eukaryota</taxon>
        <taxon>Metazoa</taxon>
        <taxon>Ecdysozoa</taxon>
        <taxon>Arthropoda</taxon>
        <taxon>Hexapoda</taxon>
        <taxon>Insecta</taxon>
        <taxon>Pterygota</taxon>
        <taxon>Neoptera</taxon>
        <taxon>Endopterygota</taxon>
        <taxon>Diptera</taxon>
        <taxon>Nematocera</taxon>
        <taxon>Chironomoidea</taxon>
        <taxon>Chironomidae</taxon>
        <taxon>Chironominae</taxon>
        <taxon>Polypedilum</taxon>
        <taxon>Polypedilum</taxon>
    </lineage>
</organism>
<dbReference type="AlphaFoldDB" id="A0A9J6C5Y1"/>
<dbReference type="EMBL" id="JADBJN010000002">
    <property type="protein sequence ID" value="KAG5677434.1"/>
    <property type="molecule type" value="Genomic_DNA"/>
</dbReference>
<comment type="subcellular location">
    <subcellularLocation>
        <location evidence="1">Mitochondrion</location>
    </subcellularLocation>
</comment>
<dbReference type="InterPro" id="IPR034913">
    <property type="entry name" value="mS27/PTCD2"/>
</dbReference>
<reference evidence="3" key="1">
    <citation type="submission" date="2021-03" db="EMBL/GenBank/DDBJ databases">
        <title>Chromosome level genome of the anhydrobiotic midge Polypedilum vanderplanki.</title>
        <authorList>
            <person name="Yoshida Y."/>
            <person name="Kikawada T."/>
            <person name="Gusev O."/>
        </authorList>
    </citation>
    <scope>NUCLEOTIDE SEQUENCE</scope>
    <source>
        <strain evidence="3">NIAS01</strain>
        <tissue evidence="3">Whole body or cell culture</tissue>
    </source>
</reference>
<protein>
    <recommendedName>
        <fullName evidence="5">Mitochondrial 28S ribosomal protein S27</fullName>
    </recommendedName>
</protein>
<evidence type="ECO:0000313" key="4">
    <source>
        <dbReference type="Proteomes" id="UP001107558"/>
    </source>
</evidence>
<dbReference type="OrthoDB" id="19830at2759"/>
<evidence type="ECO:0000256" key="2">
    <source>
        <dbReference type="SAM" id="MobiDB-lite"/>
    </source>
</evidence>
<name>A0A9J6C5Y1_POLVA</name>
<dbReference type="Pfam" id="PF10037">
    <property type="entry name" value="MRP-S27"/>
    <property type="match status" value="1"/>
</dbReference>
<dbReference type="InterPro" id="IPR019266">
    <property type="entry name" value="Ribosomal_mS27"/>
</dbReference>
<dbReference type="PANTHER" id="PTHR21393:SF0">
    <property type="entry name" value="SMALL RIBOSOMAL SUBUNIT PROTEIN MS27"/>
    <property type="match status" value="1"/>
</dbReference>
<gene>
    <name evidence="3" type="ORF">PVAND_007192</name>
</gene>
<dbReference type="Proteomes" id="UP001107558">
    <property type="component" value="Chromosome 2"/>
</dbReference>
<keyword evidence="4" id="KW-1185">Reference proteome</keyword>
<accession>A0A9J6C5Y1</accession>
<sequence length="451" mass="53385">MWKNLRINYFRDFSSLSRRTYFSEAYKLNTEWEQRLSTPILQKINNENLFVDLNSKFQQKKKINAIDVDIYTNKADSKHIEEALDLVQKLRTTAQASKIFDSTQHAVIRLLLSNADLLISILNNRLDFGIIPDNYTINLVLDEYLKNKNYVIAARLATLQMLQEDFEHPVTRYMCLFACYKFLDELQTFPDLLPAPLSEETETTTPTPKSKKKPDEIKVRVAYLRNPYFDDHFDITNSNHLVGKTFLYLADEVKSVDEILANSLNLLGYALYEKFENGNKFLEKESKSNFYKEIVDRVKVFAEKTENIDEHGQKFYDNLNNIVSQKEANVSDLIEGHLKQAVIENESKDIEAQKKVFEDWIMTRQTRLDEELARMKRIQRLEEIEKIQEEMKKTEKKLWFFENYENIKLEIQSKKRFYPKTWWGKKSKPKKLDENYIPPDVESITRSRKAQ</sequence>
<proteinExistence type="predicted"/>
<evidence type="ECO:0000256" key="1">
    <source>
        <dbReference type="ARBA" id="ARBA00004173"/>
    </source>
</evidence>